<dbReference type="Proteomes" id="UP000255795">
    <property type="component" value="Segment"/>
</dbReference>
<evidence type="ECO:0000313" key="4">
    <source>
        <dbReference type="Proteomes" id="UP000255795"/>
    </source>
</evidence>
<dbReference type="InterPro" id="IPR008841">
    <property type="entry name" value="Siphovirus-type_tail_N"/>
</dbReference>
<gene>
    <name evidence="3" type="ORF">LINCOLNB_15</name>
</gene>
<dbReference type="EMBL" id="MH454081">
    <property type="protein sequence ID" value="AXF40316.1"/>
    <property type="molecule type" value="Genomic_DNA"/>
</dbReference>
<sequence>MEQVIFTNSRGESITCSRFAPFKLTSRVFSDGMHAKVVTQRSPYQDGVTYVDGQIQERGIQLEFLIVAENKNHMAQLRRKISSIFNPKLGMGELECHLHDGIKRKVDCVVEIAPSFPKEKETRTTRVQPCLVSLFCPSPYWVDAYTTSRQMSYVMGGYKFSLRLPVSFSKRSFQRGVVNEGDVETPVSIEFKGPAQNPTVYNRTTGEFIRVKRDLNENDILHIDTTFGKKRVEIVRASGRVENAFHYIDLASSFFQLVPGSNTLEYNSNNDSSKTKVTVTYRNRYVGCKDGTHQTHRHGF</sequence>
<evidence type="ECO:0000313" key="3">
    <source>
        <dbReference type="EMBL" id="AXF40316.1"/>
    </source>
</evidence>
<dbReference type="Gene3D" id="2.60.120.860">
    <property type="match status" value="1"/>
</dbReference>
<feature type="domain" description="Siphovirus-type tail component C-terminal" evidence="2">
    <location>
        <begin position="181"/>
        <end position="285"/>
    </location>
</feature>
<organism evidence="3 4">
    <name type="scientific">Paenibacillus phage LincolnB</name>
    <dbReference type="NCBI Taxonomy" id="2249769"/>
    <lineage>
        <taxon>Viruses</taxon>
        <taxon>Duplodnaviria</taxon>
        <taxon>Heunggongvirae</taxon>
        <taxon>Uroviricota</taxon>
        <taxon>Caudoviricetes</taxon>
        <taxon>Gochnauervirinae</taxon>
        <taxon>Wanderervirus</taxon>
        <taxon>Wanderervirus wanderer</taxon>
    </lineage>
</organism>
<evidence type="ECO:0000259" key="1">
    <source>
        <dbReference type="Pfam" id="PF05709"/>
    </source>
</evidence>
<protein>
    <submittedName>
        <fullName evidence="3">Tail protein</fullName>
    </submittedName>
</protein>
<accession>A0A345ATT3</accession>
<dbReference type="Pfam" id="PF05709">
    <property type="entry name" value="Sipho_tail"/>
    <property type="match status" value="1"/>
</dbReference>
<dbReference type="InterPro" id="IPR054738">
    <property type="entry name" value="Siphovirus-type_tail_C"/>
</dbReference>
<evidence type="ECO:0000259" key="2">
    <source>
        <dbReference type="Pfam" id="PF22768"/>
    </source>
</evidence>
<proteinExistence type="predicted"/>
<name>A0A345ATT3_9CAUD</name>
<dbReference type="Gene3D" id="2.40.30.200">
    <property type="match status" value="1"/>
</dbReference>
<reference evidence="4" key="1">
    <citation type="submission" date="2018-06" db="EMBL/GenBank/DDBJ databases">
        <authorList>
            <person name="Merrill B.D."/>
            <person name="Payne A.M."/>
            <person name="Hilton J.A."/>
            <person name="Ward A.T."/>
            <person name="Fajardo C.P."/>
            <person name="Dhalai A."/>
            <person name="Mangohig J."/>
            <person name="Hope S."/>
            <person name="Tsourkas P.K."/>
        </authorList>
    </citation>
    <scope>NUCLEOTIDE SEQUENCE [LARGE SCALE GENOMIC DNA]</scope>
</reference>
<feature type="domain" description="Siphovirus-type tail component RIFT-related" evidence="1">
    <location>
        <begin position="11"/>
        <end position="122"/>
    </location>
</feature>
<dbReference type="Pfam" id="PF22768">
    <property type="entry name" value="SPP1_Dit"/>
    <property type="match status" value="1"/>
</dbReference>